<evidence type="ECO:0000256" key="1">
    <source>
        <dbReference type="SAM" id="Phobius"/>
    </source>
</evidence>
<organism evidence="2 3">
    <name type="scientific">Photobacterium damselae subsp. damselae</name>
    <name type="common">Listonella damsela</name>
    <dbReference type="NCBI Taxonomy" id="85581"/>
    <lineage>
        <taxon>Bacteria</taxon>
        <taxon>Pseudomonadati</taxon>
        <taxon>Pseudomonadota</taxon>
        <taxon>Gammaproteobacteria</taxon>
        <taxon>Vibrionales</taxon>
        <taxon>Vibrionaceae</taxon>
        <taxon>Photobacterium</taxon>
    </lineage>
</organism>
<dbReference type="Proteomes" id="UP000533429">
    <property type="component" value="Unassembled WGS sequence"/>
</dbReference>
<evidence type="ECO:0000313" key="2">
    <source>
        <dbReference type="EMBL" id="NVP03540.1"/>
    </source>
</evidence>
<evidence type="ECO:0000313" key="3">
    <source>
        <dbReference type="Proteomes" id="UP000533429"/>
    </source>
</evidence>
<sequence>MNRWRLGIKVIVQDENKHKEKKNMSLRLFWKILISLLIILMLSTSASIYTVHYYSSQRVKNYTEHLMNASASMIIDGILYSKTDAAIELNRLLSNYPEYLVVEFYSKDNKLIHMYKNNKYELDVHDTKSLNYLSGVYKFSSKLKYDGSIIMNYNVIYSMSLFVNEVISQISILILPFFLSLLCVFFYLKGKIIEPIGVILKQLPHIGSNIIDINKCHNAEEEVYLLANEIKKADSCIYHNDRKLREVNRALINKTHELNK</sequence>
<protein>
    <submittedName>
        <fullName evidence="2">Uncharacterized protein</fullName>
    </submittedName>
</protein>
<dbReference type="EMBL" id="JABXOR010001642">
    <property type="protein sequence ID" value="NVP03540.1"/>
    <property type="molecule type" value="Genomic_DNA"/>
</dbReference>
<keyword evidence="1" id="KW-1133">Transmembrane helix</keyword>
<proteinExistence type="predicted"/>
<gene>
    <name evidence="2" type="ORF">HWA77_25370</name>
</gene>
<feature type="transmembrane region" description="Helical" evidence="1">
    <location>
        <begin position="166"/>
        <end position="188"/>
    </location>
</feature>
<feature type="transmembrane region" description="Helical" evidence="1">
    <location>
        <begin position="28"/>
        <end position="51"/>
    </location>
</feature>
<feature type="non-terminal residue" evidence="2">
    <location>
        <position position="260"/>
    </location>
</feature>
<name>A0A850R418_PHODD</name>
<comment type="caution">
    <text evidence="2">The sequence shown here is derived from an EMBL/GenBank/DDBJ whole genome shotgun (WGS) entry which is preliminary data.</text>
</comment>
<accession>A0A850R418</accession>
<keyword evidence="1" id="KW-0472">Membrane</keyword>
<dbReference type="AlphaFoldDB" id="A0A850R418"/>
<keyword evidence="1" id="KW-0812">Transmembrane</keyword>
<reference evidence="2 3" key="1">
    <citation type="submission" date="2020-06" db="EMBL/GenBank/DDBJ databases">
        <title>Photobacterium damselae subsp. damselae comparative genomics.</title>
        <authorList>
            <person name="Osorio C.R."/>
        </authorList>
    </citation>
    <scope>NUCLEOTIDE SEQUENCE [LARGE SCALE GENOMIC DNA]</scope>
    <source>
        <strain evidence="2 3">TW250/03</strain>
    </source>
</reference>